<keyword evidence="2" id="KW-1185">Reference proteome</keyword>
<protein>
    <submittedName>
        <fullName evidence="1">Uncharacterized protein</fullName>
    </submittedName>
</protein>
<reference evidence="1 2" key="1">
    <citation type="submission" date="2014-06" db="EMBL/GenBank/DDBJ databases">
        <title>Evolutionary Origins and Diversification of the Mycorrhizal Mutualists.</title>
        <authorList>
            <consortium name="DOE Joint Genome Institute"/>
            <consortium name="Mycorrhizal Genomics Consortium"/>
            <person name="Kohler A."/>
            <person name="Kuo A."/>
            <person name="Nagy L.G."/>
            <person name="Floudas D."/>
            <person name="Copeland A."/>
            <person name="Barry K.W."/>
            <person name="Cichocki N."/>
            <person name="Veneault-Fourrey C."/>
            <person name="LaButti K."/>
            <person name="Lindquist E.A."/>
            <person name="Lipzen A."/>
            <person name="Lundell T."/>
            <person name="Morin E."/>
            <person name="Murat C."/>
            <person name="Riley R."/>
            <person name="Ohm R."/>
            <person name="Sun H."/>
            <person name="Tunlid A."/>
            <person name="Henrissat B."/>
            <person name="Grigoriev I.V."/>
            <person name="Hibbett D.S."/>
            <person name="Martin F."/>
        </authorList>
    </citation>
    <scope>NUCLEOTIDE SEQUENCE [LARGE SCALE GENOMIC DNA]</scope>
    <source>
        <strain evidence="1 2">SS14</strain>
    </source>
</reference>
<dbReference type="Proteomes" id="UP000054279">
    <property type="component" value="Unassembled WGS sequence"/>
</dbReference>
<dbReference type="AlphaFoldDB" id="A0A0C9UI37"/>
<evidence type="ECO:0000313" key="1">
    <source>
        <dbReference type="EMBL" id="KIJ28607.1"/>
    </source>
</evidence>
<name>A0A0C9UI37_SPHS4</name>
<sequence length="91" mass="10394">RYRKIPTFGGDICHFSDNVSETKKLAARDFEDTPQCSLPAFEVVLEELFNTLLQDVLFIFCYWHGVAKLHMHTDSTIGLLSQLTKQFGSLI</sequence>
<proteinExistence type="predicted"/>
<accession>A0A0C9UI37</accession>
<gene>
    <name evidence="1" type="ORF">M422DRAFT_189496</name>
</gene>
<feature type="non-terminal residue" evidence="1">
    <location>
        <position position="1"/>
    </location>
</feature>
<evidence type="ECO:0000313" key="2">
    <source>
        <dbReference type="Proteomes" id="UP000054279"/>
    </source>
</evidence>
<dbReference type="HOGENOM" id="CLU_173717_0_0_1"/>
<dbReference type="OrthoDB" id="3269417at2759"/>
<dbReference type="EMBL" id="KN837302">
    <property type="protein sequence ID" value="KIJ28607.1"/>
    <property type="molecule type" value="Genomic_DNA"/>
</dbReference>
<organism evidence="1 2">
    <name type="scientific">Sphaerobolus stellatus (strain SS14)</name>
    <dbReference type="NCBI Taxonomy" id="990650"/>
    <lineage>
        <taxon>Eukaryota</taxon>
        <taxon>Fungi</taxon>
        <taxon>Dikarya</taxon>
        <taxon>Basidiomycota</taxon>
        <taxon>Agaricomycotina</taxon>
        <taxon>Agaricomycetes</taxon>
        <taxon>Phallomycetidae</taxon>
        <taxon>Geastrales</taxon>
        <taxon>Sphaerobolaceae</taxon>
        <taxon>Sphaerobolus</taxon>
    </lineage>
</organism>